<comment type="caution">
    <text evidence="1">The sequence shown here is derived from an EMBL/GenBank/DDBJ whole genome shotgun (WGS) entry which is preliminary data.</text>
</comment>
<dbReference type="SUPFAM" id="SSF53448">
    <property type="entry name" value="Nucleotide-diphospho-sugar transferases"/>
    <property type="match status" value="1"/>
</dbReference>
<reference evidence="1" key="1">
    <citation type="submission" date="2019-09" db="EMBL/GenBank/DDBJ databases">
        <title>Draft genome information of white flower Hibiscus syriacus.</title>
        <authorList>
            <person name="Kim Y.-M."/>
        </authorList>
    </citation>
    <scope>NUCLEOTIDE SEQUENCE [LARGE SCALE GENOMIC DNA]</scope>
    <source>
        <strain evidence="1">YM2019G1</strain>
    </source>
</reference>
<dbReference type="PANTHER" id="PTHR11952">
    <property type="entry name" value="UDP- GLUCOSE PYROPHOSPHORYLASE"/>
    <property type="match status" value="1"/>
</dbReference>
<dbReference type="InterPro" id="IPR029044">
    <property type="entry name" value="Nucleotide-diphossugar_trans"/>
</dbReference>
<dbReference type="GO" id="GO:0006048">
    <property type="term" value="P:UDP-N-acetylglucosamine biosynthetic process"/>
    <property type="evidence" value="ECO:0007669"/>
    <property type="project" value="TreeGrafter"/>
</dbReference>
<accession>A0A6A3B6C6</accession>
<protein>
    <recommendedName>
        <fullName evidence="3">UDP-glucose pyrophosphorylase 3</fullName>
    </recommendedName>
</protein>
<dbReference type="GO" id="GO:0003977">
    <property type="term" value="F:UDP-N-acetylglucosamine diphosphorylase activity"/>
    <property type="evidence" value="ECO:0007669"/>
    <property type="project" value="TreeGrafter"/>
</dbReference>
<proteinExistence type="predicted"/>
<dbReference type="Gene3D" id="3.90.550.10">
    <property type="entry name" value="Spore Coat Polysaccharide Biosynthesis Protein SpsA, Chain A"/>
    <property type="match status" value="1"/>
</dbReference>
<organism evidence="1 2">
    <name type="scientific">Hibiscus syriacus</name>
    <name type="common">Rose of Sharon</name>
    <dbReference type="NCBI Taxonomy" id="106335"/>
    <lineage>
        <taxon>Eukaryota</taxon>
        <taxon>Viridiplantae</taxon>
        <taxon>Streptophyta</taxon>
        <taxon>Embryophyta</taxon>
        <taxon>Tracheophyta</taxon>
        <taxon>Spermatophyta</taxon>
        <taxon>Magnoliopsida</taxon>
        <taxon>eudicotyledons</taxon>
        <taxon>Gunneridae</taxon>
        <taxon>Pentapetalae</taxon>
        <taxon>rosids</taxon>
        <taxon>malvids</taxon>
        <taxon>Malvales</taxon>
        <taxon>Malvaceae</taxon>
        <taxon>Malvoideae</taxon>
        <taxon>Hibiscus</taxon>
    </lineage>
</organism>
<evidence type="ECO:0008006" key="3">
    <source>
        <dbReference type="Google" id="ProtNLM"/>
    </source>
</evidence>
<sequence length="152" mass="17073">MVLQILAQNSHQIQTTIHESKECQFLEIHPPTGCDISSNTEYASQASLWGIESLPDLGEIYPLGGSADRLGLVDSGECLPAAMLPYCGRTLLEGLIRDLQAREFLYFKLYGKQCITPVAIMTSSAKNKPQAYYYILRKTWMVWIRPGEFPTL</sequence>
<dbReference type="Proteomes" id="UP000436088">
    <property type="component" value="Unassembled WGS sequence"/>
</dbReference>
<dbReference type="EMBL" id="VEPZ02000902">
    <property type="protein sequence ID" value="KAE8712021.1"/>
    <property type="molecule type" value="Genomic_DNA"/>
</dbReference>
<keyword evidence="2" id="KW-1185">Reference proteome</keyword>
<dbReference type="PANTHER" id="PTHR11952:SF14">
    <property type="entry name" value="UTP--GLUCOSE-1-PHOSPHATE URIDYLYLTRANSFERASE 3, CHLOROPLASTIC"/>
    <property type="match status" value="1"/>
</dbReference>
<evidence type="ECO:0000313" key="2">
    <source>
        <dbReference type="Proteomes" id="UP000436088"/>
    </source>
</evidence>
<evidence type="ECO:0000313" key="1">
    <source>
        <dbReference type="EMBL" id="KAE8712021.1"/>
    </source>
</evidence>
<dbReference type="InterPro" id="IPR039741">
    <property type="entry name" value="UDP-sugar_pyrophosphorylase"/>
</dbReference>
<gene>
    <name evidence="1" type="ORF">F3Y22_tig00110264pilonHSYRG00035</name>
</gene>
<dbReference type="AlphaFoldDB" id="A0A6A3B6C6"/>
<name>A0A6A3B6C6_HIBSY</name>